<organism evidence="2">
    <name type="scientific">Candidatus Methanophagaceae archaeon ANME-1 ERB6</name>
    <dbReference type="NCBI Taxonomy" id="2759912"/>
    <lineage>
        <taxon>Archaea</taxon>
        <taxon>Methanobacteriati</taxon>
        <taxon>Methanobacteriota</taxon>
        <taxon>Stenosarchaea group</taxon>
        <taxon>Methanomicrobia</taxon>
        <taxon>Candidatus Methanophagales</taxon>
        <taxon>Candidatus Methanophagaceae</taxon>
    </lineage>
</organism>
<dbReference type="AlphaFoldDB" id="A0A7G9YY23"/>
<evidence type="ECO:0000313" key="2">
    <source>
        <dbReference type="EMBL" id="QNO52907.1"/>
    </source>
</evidence>
<dbReference type="EMBL" id="MT631461">
    <property type="protein sequence ID" value="QNO51113.1"/>
    <property type="molecule type" value="Genomic_DNA"/>
</dbReference>
<evidence type="ECO:0000313" key="1">
    <source>
        <dbReference type="EMBL" id="QNO51113.1"/>
    </source>
</evidence>
<protein>
    <recommendedName>
        <fullName evidence="3">PIN domain-containing protein</fullName>
    </recommendedName>
</protein>
<name>A0A7G9YY23_9EURY</name>
<reference evidence="2" key="1">
    <citation type="submission" date="2020-06" db="EMBL/GenBank/DDBJ databases">
        <title>Unique genomic features of the anaerobic methanotrophic archaea.</title>
        <authorList>
            <person name="Chadwick G.L."/>
            <person name="Skennerton C.T."/>
            <person name="Laso-Perez R."/>
            <person name="Leu A.O."/>
            <person name="Speth D.R."/>
            <person name="Yu H."/>
            <person name="Morgan-Lang C."/>
            <person name="Hatzenpichler R."/>
            <person name="Goudeau D."/>
            <person name="Malmstrom R."/>
            <person name="Brazelton W.J."/>
            <person name="Woyke T."/>
            <person name="Hallam S.J."/>
            <person name="Tyson G.W."/>
            <person name="Wegener G."/>
            <person name="Boetius A."/>
            <person name="Orphan V."/>
        </authorList>
    </citation>
    <scope>NUCLEOTIDE SEQUENCE</scope>
</reference>
<dbReference type="Pfam" id="PF11848">
    <property type="entry name" value="DUF3368"/>
    <property type="match status" value="1"/>
</dbReference>
<evidence type="ECO:0008006" key="3">
    <source>
        <dbReference type="Google" id="ProtNLM"/>
    </source>
</evidence>
<gene>
    <name evidence="1" type="ORF">OLNPMGDC_00004</name>
    <name evidence="2" type="ORF">PANBHIFL_00022</name>
</gene>
<dbReference type="InterPro" id="IPR021799">
    <property type="entry name" value="PIN-like_prokaryotic"/>
</dbReference>
<accession>A0A7G9YY23</accession>
<proteinExistence type="predicted"/>
<dbReference type="EMBL" id="MT631525">
    <property type="protein sequence ID" value="QNO52907.1"/>
    <property type="molecule type" value="Genomic_DNA"/>
</dbReference>
<sequence>MQKISLVADASALVSLASVSLLSLVLNEFNVVVSDVVVRELKEMSTYADTHANAASEVLRNIDRIEVKKASNYHRLKTSRIDAGEASCLEIIESGEQDYLLTDDFRALGEIEKQIGERVVLSPIILKVMVISGIIDKRQALTKLDEMAEKRDWLGRPIYRYARKYFEDLK</sequence>